<dbReference type="InterPro" id="IPR008979">
    <property type="entry name" value="Galactose-bd-like_sf"/>
</dbReference>
<dbReference type="InterPro" id="IPR000719">
    <property type="entry name" value="Prot_kinase_dom"/>
</dbReference>
<feature type="compositionally biased region" description="Pro residues" evidence="2">
    <location>
        <begin position="329"/>
        <end position="345"/>
    </location>
</feature>
<proteinExistence type="predicted"/>
<feature type="region of interest" description="Disordered" evidence="2">
    <location>
        <begin position="254"/>
        <end position="350"/>
    </location>
</feature>
<feature type="region of interest" description="Disordered" evidence="2">
    <location>
        <begin position="386"/>
        <end position="447"/>
    </location>
</feature>
<sequence length="557" mass="57476">MIEPGTRLAGRYRLEERISDSGGSSLWKAIDEILARAVAVRTFDPEFPRVGEAVTSARAASRLTDPRVTQVFDADDSGESAYVVSEWVAGETLEQMLAKAPLEPGRAATLLYEAAEAISAAHAAGLAHLCLSPRDLVWTTGGTVKLLGVATDAVLRDRYSDEPAAEDVRGLGRMLYAALTAHWPGDEDGSGLPAAPAGDDGVPQAPRQVQAGISHAIDAIVCRCLGIGAAEPITEPAELAKALRGVPRTPLPLFAGLGTAAPSPRPAAPKRPATPSTAATTQPHQPPVQDPTRPAQPQDARGPGRRGRGAHAQHGQHAQQHAQPAPSGQVPPPRGRYDTPPPAPPGNATTVAAHARKPANRALLGIAAAALTVIVGLGAWALSGGGSDGDKGAAGKKTDQGQKSQPPKPATVKLKIQDASATQSPADQHPDGTSRKNPSAVIDGDPGTVWETQTYTSEQFGNYLKALGVTLTLGTPAKVSTIKVSCPVSGGTLQVRIGSSRAPGAMKAIGEQSCSRGELTFAANPAVQGQYVLVWFTRLPAGLKGKLNEISVNGTAG</sequence>
<feature type="compositionally biased region" description="Low complexity" evidence="2">
    <location>
        <begin position="270"/>
        <end position="283"/>
    </location>
</feature>
<dbReference type="Proteomes" id="UP000483004">
    <property type="component" value="Unassembled WGS sequence"/>
</dbReference>
<organism evidence="4 5">
    <name type="scientific">Actinomadura montaniterrae</name>
    <dbReference type="NCBI Taxonomy" id="1803903"/>
    <lineage>
        <taxon>Bacteria</taxon>
        <taxon>Bacillati</taxon>
        <taxon>Actinomycetota</taxon>
        <taxon>Actinomycetes</taxon>
        <taxon>Streptosporangiales</taxon>
        <taxon>Thermomonosporaceae</taxon>
        <taxon>Actinomadura</taxon>
    </lineage>
</organism>
<gene>
    <name evidence="4" type="ORF">F9B16_26575</name>
</gene>
<dbReference type="InterPro" id="IPR011009">
    <property type="entry name" value="Kinase-like_dom_sf"/>
</dbReference>
<dbReference type="SUPFAM" id="SSF49785">
    <property type="entry name" value="Galactose-binding domain-like"/>
    <property type="match status" value="1"/>
</dbReference>
<keyword evidence="5" id="KW-1185">Reference proteome</keyword>
<dbReference type="Gene3D" id="1.10.510.10">
    <property type="entry name" value="Transferase(Phosphotransferase) domain 1"/>
    <property type="match status" value="1"/>
</dbReference>
<accession>A0A6L3VTC5</accession>
<protein>
    <submittedName>
        <fullName evidence="4">AMP-binding protein</fullName>
    </submittedName>
</protein>
<evidence type="ECO:0000256" key="2">
    <source>
        <dbReference type="SAM" id="MobiDB-lite"/>
    </source>
</evidence>
<dbReference type="SUPFAM" id="SSF56112">
    <property type="entry name" value="Protein kinase-like (PK-like)"/>
    <property type="match status" value="1"/>
</dbReference>
<dbReference type="Gene3D" id="2.60.120.260">
    <property type="entry name" value="Galactose-binding domain-like"/>
    <property type="match status" value="1"/>
</dbReference>
<dbReference type="OrthoDB" id="9786339at2"/>
<feature type="compositionally biased region" description="Low complexity" evidence="2">
    <location>
        <begin position="312"/>
        <end position="328"/>
    </location>
</feature>
<dbReference type="GO" id="GO:0005524">
    <property type="term" value="F:ATP binding"/>
    <property type="evidence" value="ECO:0007669"/>
    <property type="project" value="InterPro"/>
</dbReference>
<evidence type="ECO:0000313" key="4">
    <source>
        <dbReference type="EMBL" id="KAB2375134.1"/>
    </source>
</evidence>
<dbReference type="GO" id="GO:0004672">
    <property type="term" value="F:protein kinase activity"/>
    <property type="evidence" value="ECO:0007669"/>
    <property type="project" value="InterPro"/>
</dbReference>
<dbReference type="Gene3D" id="3.30.200.20">
    <property type="entry name" value="Phosphorylase Kinase, domain 1"/>
    <property type="match status" value="1"/>
</dbReference>
<dbReference type="PROSITE" id="PS50011">
    <property type="entry name" value="PROTEIN_KINASE_DOM"/>
    <property type="match status" value="1"/>
</dbReference>
<dbReference type="EMBL" id="WBMR01000087">
    <property type="protein sequence ID" value="KAB2375134.1"/>
    <property type="molecule type" value="Genomic_DNA"/>
</dbReference>
<name>A0A6L3VTC5_9ACTN</name>
<comment type="caution">
    <text evidence="4">The sequence shown here is derived from an EMBL/GenBank/DDBJ whole genome shotgun (WGS) entry which is preliminary data.</text>
</comment>
<feature type="domain" description="Protein kinase" evidence="3">
    <location>
        <begin position="12"/>
        <end position="254"/>
    </location>
</feature>
<dbReference type="CDD" id="cd13973">
    <property type="entry name" value="PK_MviN-like"/>
    <property type="match status" value="1"/>
</dbReference>
<reference evidence="4 5" key="1">
    <citation type="submission" date="2019-09" db="EMBL/GenBank/DDBJ databases">
        <title>Actinomadura physcomitrii sp. nov., a novel actinomycete isolated from moss [Physcomitrium sphaericum (Ludw) Fuernr].</title>
        <authorList>
            <person name="Liu C."/>
            <person name="Zhuang X."/>
        </authorList>
    </citation>
    <scope>NUCLEOTIDE SEQUENCE [LARGE SCALE GENOMIC DNA]</scope>
    <source>
        <strain evidence="4 5">CYP1-1B</strain>
    </source>
</reference>
<evidence type="ECO:0000259" key="3">
    <source>
        <dbReference type="PROSITE" id="PS50011"/>
    </source>
</evidence>
<dbReference type="SMART" id="SM00220">
    <property type="entry name" value="S_TKc"/>
    <property type="match status" value="1"/>
</dbReference>
<feature type="compositionally biased region" description="Basic and acidic residues" evidence="2">
    <location>
        <begin position="388"/>
        <end position="400"/>
    </location>
</feature>
<evidence type="ECO:0000256" key="1">
    <source>
        <dbReference type="ARBA" id="ARBA00023170"/>
    </source>
</evidence>
<dbReference type="AlphaFoldDB" id="A0A6L3VTC5"/>
<keyword evidence="1" id="KW-0675">Receptor</keyword>
<evidence type="ECO:0000313" key="5">
    <source>
        <dbReference type="Proteomes" id="UP000483004"/>
    </source>
</evidence>